<dbReference type="SUPFAM" id="SSF53335">
    <property type="entry name" value="S-adenosyl-L-methionine-dependent methyltransferases"/>
    <property type="match status" value="1"/>
</dbReference>
<dbReference type="InterPro" id="IPR013216">
    <property type="entry name" value="Methyltransf_11"/>
</dbReference>
<dbReference type="Proteomes" id="UP000714275">
    <property type="component" value="Unassembled WGS sequence"/>
</dbReference>
<sequence length="304" mass="34155">MITAQAGLVSLRAQRFVFASSTLSLKLTRTMTTKVHTIAQTGFGTGTNELYDRARPSYPTECLSYIRQVSKSTAPLNIVEIGAGTGIFTRALLAHSEWATSIGTLRAIEPSDGMRDVWTKTVDDDRSSIVKGTFDNTGVEDGWADLIIIAQAFHWCPDYGKASAEFGRILKKDGAAVFIWNLEDRDGAGWVAQLRDRIEAHEKGTPQFRLGLWRKTFSTPEFISLFHPQEEEEWAYHLLANEQIVTDRAQSKSYIAVLPPDEKAKVVEDVKGILERGDGRVWINKEEGTYQYPYKTYIVVSRKK</sequence>
<proteinExistence type="inferred from homology"/>
<keyword evidence="2 5" id="KW-0489">Methyltransferase</keyword>
<evidence type="ECO:0000259" key="4">
    <source>
        <dbReference type="Pfam" id="PF08241"/>
    </source>
</evidence>
<comment type="caution">
    <text evidence="5">The sequence shown here is derived from an EMBL/GenBank/DDBJ whole genome shotgun (WGS) entry which is preliminary data.</text>
</comment>
<dbReference type="GO" id="GO:0032259">
    <property type="term" value="P:methylation"/>
    <property type="evidence" value="ECO:0007669"/>
    <property type="project" value="UniProtKB-KW"/>
</dbReference>
<keyword evidence="6" id="KW-1185">Reference proteome</keyword>
<evidence type="ECO:0000256" key="1">
    <source>
        <dbReference type="ARBA" id="ARBA00008361"/>
    </source>
</evidence>
<dbReference type="CDD" id="cd02440">
    <property type="entry name" value="AdoMet_MTases"/>
    <property type="match status" value="1"/>
</dbReference>
<dbReference type="InterPro" id="IPR051052">
    <property type="entry name" value="Diverse_substrate_MTase"/>
</dbReference>
<dbReference type="PANTHER" id="PTHR44942">
    <property type="entry name" value="METHYLTRANSF_11 DOMAIN-CONTAINING PROTEIN"/>
    <property type="match status" value="1"/>
</dbReference>
<accession>A0A9P7A6F6</accession>
<feature type="domain" description="Methyltransferase type 11" evidence="4">
    <location>
        <begin position="79"/>
        <end position="178"/>
    </location>
</feature>
<keyword evidence="3" id="KW-0808">Transferase</keyword>
<evidence type="ECO:0000313" key="5">
    <source>
        <dbReference type="EMBL" id="KAG1782562.1"/>
    </source>
</evidence>
<dbReference type="EMBL" id="JABBWD010000003">
    <property type="protein sequence ID" value="KAG1782562.1"/>
    <property type="molecule type" value="Genomic_DNA"/>
</dbReference>
<evidence type="ECO:0000313" key="6">
    <source>
        <dbReference type="Proteomes" id="UP000714275"/>
    </source>
</evidence>
<reference evidence="5" key="1">
    <citation type="journal article" date="2020" name="New Phytol.">
        <title>Comparative genomics reveals dynamic genome evolution in host specialist ectomycorrhizal fungi.</title>
        <authorList>
            <person name="Lofgren L.A."/>
            <person name="Nguyen N.H."/>
            <person name="Vilgalys R."/>
            <person name="Ruytinx J."/>
            <person name="Liao H.L."/>
            <person name="Branco S."/>
            <person name="Kuo A."/>
            <person name="LaButti K."/>
            <person name="Lipzen A."/>
            <person name="Andreopoulos W."/>
            <person name="Pangilinan J."/>
            <person name="Riley R."/>
            <person name="Hundley H."/>
            <person name="Na H."/>
            <person name="Barry K."/>
            <person name="Grigoriev I.V."/>
            <person name="Stajich J.E."/>
            <person name="Kennedy P.G."/>
        </authorList>
    </citation>
    <scope>NUCLEOTIDE SEQUENCE</scope>
    <source>
        <strain evidence="5">DOB743</strain>
    </source>
</reference>
<organism evidence="5 6">
    <name type="scientific">Suillus placidus</name>
    <dbReference type="NCBI Taxonomy" id="48579"/>
    <lineage>
        <taxon>Eukaryota</taxon>
        <taxon>Fungi</taxon>
        <taxon>Dikarya</taxon>
        <taxon>Basidiomycota</taxon>
        <taxon>Agaricomycotina</taxon>
        <taxon>Agaricomycetes</taxon>
        <taxon>Agaricomycetidae</taxon>
        <taxon>Boletales</taxon>
        <taxon>Suillineae</taxon>
        <taxon>Suillaceae</taxon>
        <taxon>Suillus</taxon>
    </lineage>
</organism>
<evidence type="ECO:0000256" key="2">
    <source>
        <dbReference type="ARBA" id="ARBA00022603"/>
    </source>
</evidence>
<protein>
    <submittedName>
        <fullName evidence="5">S-adenosyl-L-methionine-dependent methyltransferase</fullName>
    </submittedName>
</protein>
<dbReference type="PANTHER" id="PTHR44942:SF4">
    <property type="entry name" value="METHYLTRANSFERASE TYPE 11 DOMAIN-CONTAINING PROTEIN"/>
    <property type="match status" value="1"/>
</dbReference>
<dbReference type="Pfam" id="PF08241">
    <property type="entry name" value="Methyltransf_11"/>
    <property type="match status" value="1"/>
</dbReference>
<evidence type="ECO:0000256" key="3">
    <source>
        <dbReference type="ARBA" id="ARBA00022679"/>
    </source>
</evidence>
<dbReference type="InterPro" id="IPR029063">
    <property type="entry name" value="SAM-dependent_MTases_sf"/>
</dbReference>
<dbReference type="GO" id="GO:0008757">
    <property type="term" value="F:S-adenosylmethionine-dependent methyltransferase activity"/>
    <property type="evidence" value="ECO:0007669"/>
    <property type="project" value="InterPro"/>
</dbReference>
<comment type="similarity">
    <text evidence="1">Belongs to the methyltransferase superfamily.</text>
</comment>
<dbReference type="AlphaFoldDB" id="A0A9P7A6F6"/>
<dbReference type="Gene3D" id="3.40.50.150">
    <property type="entry name" value="Vaccinia Virus protein VP39"/>
    <property type="match status" value="1"/>
</dbReference>
<gene>
    <name evidence="5" type="ORF">EV702DRAFT_1176778</name>
</gene>
<dbReference type="OrthoDB" id="66144at2759"/>
<name>A0A9P7A6F6_9AGAM</name>